<keyword evidence="1" id="KW-1133">Transmembrane helix</keyword>
<evidence type="ECO:0008006" key="4">
    <source>
        <dbReference type="Google" id="ProtNLM"/>
    </source>
</evidence>
<dbReference type="EMBL" id="BJNY01000010">
    <property type="protein sequence ID" value="GED06375.1"/>
    <property type="molecule type" value="Genomic_DNA"/>
</dbReference>
<evidence type="ECO:0000313" key="3">
    <source>
        <dbReference type="Proteomes" id="UP000316612"/>
    </source>
</evidence>
<comment type="caution">
    <text evidence="2">The sequence shown here is derived from an EMBL/GenBank/DDBJ whole genome shotgun (WGS) entry which is preliminary data.</text>
</comment>
<accession>A0A4Y4DRY9</accession>
<evidence type="ECO:0000256" key="1">
    <source>
        <dbReference type="SAM" id="Phobius"/>
    </source>
</evidence>
<sequence length="169" mass="17648">MSTESQSAASQIVVLPDKALRTLAVLPGVFSVVTLLILFGSGSAAIQDPYAKAGLLTTAVVLAVLFWGATRLRIRVAKTSAQEIVVHAPLYRRSFTGSQVSNVTVCVDDGANQGLLNWPVTGRTESVQGVRLNVGGSAHVAFTVEGIGSMTIVAQDEKQAQSIAALLQS</sequence>
<gene>
    <name evidence="2" type="ORF">AUR04nite_19070</name>
</gene>
<feature type="transmembrane region" description="Helical" evidence="1">
    <location>
        <begin position="20"/>
        <end position="44"/>
    </location>
</feature>
<name>A0A4Y4DRY9_GLUUR</name>
<proteinExistence type="predicted"/>
<reference evidence="2 3" key="1">
    <citation type="submission" date="2019-06" db="EMBL/GenBank/DDBJ databases">
        <title>Whole genome shotgun sequence of Glutamicibacter uratoxydans NBRC 15515.</title>
        <authorList>
            <person name="Hosoyama A."/>
            <person name="Uohara A."/>
            <person name="Ohji S."/>
            <person name="Ichikawa N."/>
        </authorList>
    </citation>
    <scope>NUCLEOTIDE SEQUENCE [LARGE SCALE GENOMIC DNA]</scope>
    <source>
        <strain evidence="2 3">NBRC 15515</strain>
    </source>
</reference>
<dbReference type="Proteomes" id="UP000316612">
    <property type="component" value="Unassembled WGS sequence"/>
</dbReference>
<keyword evidence="3" id="KW-1185">Reference proteome</keyword>
<dbReference type="RefSeq" id="WP_141364372.1">
    <property type="nucleotide sequence ID" value="NZ_BAAAJL010000010.1"/>
</dbReference>
<keyword evidence="1" id="KW-0472">Membrane</keyword>
<dbReference type="OrthoDB" id="5149850at2"/>
<organism evidence="2 3">
    <name type="scientific">Glutamicibacter uratoxydans</name>
    <name type="common">Arthrobacter uratoxydans</name>
    <dbReference type="NCBI Taxonomy" id="43667"/>
    <lineage>
        <taxon>Bacteria</taxon>
        <taxon>Bacillati</taxon>
        <taxon>Actinomycetota</taxon>
        <taxon>Actinomycetes</taxon>
        <taxon>Micrococcales</taxon>
        <taxon>Micrococcaceae</taxon>
        <taxon>Glutamicibacter</taxon>
    </lineage>
</organism>
<evidence type="ECO:0000313" key="2">
    <source>
        <dbReference type="EMBL" id="GED06375.1"/>
    </source>
</evidence>
<keyword evidence="1" id="KW-0812">Transmembrane</keyword>
<feature type="transmembrane region" description="Helical" evidence="1">
    <location>
        <begin position="50"/>
        <end position="69"/>
    </location>
</feature>
<protein>
    <recommendedName>
        <fullName evidence="4">DUF3093 domain-containing protein</fullName>
    </recommendedName>
</protein>
<dbReference type="AlphaFoldDB" id="A0A4Y4DRY9"/>